<accession>A0AAN8IH78</accession>
<evidence type="ECO:0008006" key="3">
    <source>
        <dbReference type="Google" id="ProtNLM"/>
    </source>
</evidence>
<dbReference type="GO" id="GO:0004525">
    <property type="term" value="F:ribonuclease III activity"/>
    <property type="evidence" value="ECO:0007669"/>
    <property type="project" value="InterPro"/>
</dbReference>
<keyword evidence="2" id="KW-1185">Reference proteome</keyword>
<dbReference type="SUPFAM" id="SSF69065">
    <property type="entry name" value="RNase III domain-like"/>
    <property type="match status" value="1"/>
</dbReference>
<dbReference type="GO" id="GO:0006396">
    <property type="term" value="P:RNA processing"/>
    <property type="evidence" value="ECO:0007669"/>
    <property type="project" value="InterPro"/>
</dbReference>
<dbReference type="InterPro" id="IPR036389">
    <property type="entry name" value="RNase_III_sf"/>
</dbReference>
<dbReference type="Proteomes" id="UP001316803">
    <property type="component" value="Unassembled WGS sequence"/>
</dbReference>
<organism evidence="1 2">
    <name type="scientific">Knufia fluminis</name>
    <dbReference type="NCBI Taxonomy" id="191047"/>
    <lineage>
        <taxon>Eukaryota</taxon>
        <taxon>Fungi</taxon>
        <taxon>Dikarya</taxon>
        <taxon>Ascomycota</taxon>
        <taxon>Pezizomycotina</taxon>
        <taxon>Eurotiomycetes</taxon>
        <taxon>Chaetothyriomycetidae</taxon>
        <taxon>Chaetothyriales</taxon>
        <taxon>Trichomeriaceae</taxon>
        <taxon>Knufia</taxon>
    </lineage>
</organism>
<protein>
    <recommendedName>
        <fullName evidence="3">RNase III domain-containing protein</fullName>
    </recommendedName>
</protein>
<dbReference type="AlphaFoldDB" id="A0AAN8IH78"/>
<dbReference type="Gene3D" id="1.10.1520.10">
    <property type="entry name" value="Ribonuclease III domain"/>
    <property type="match status" value="1"/>
</dbReference>
<gene>
    <name evidence="1" type="ORF">OHC33_011167</name>
</gene>
<evidence type="ECO:0000313" key="2">
    <source>
        <dbReference type="Proteomes" id="UP001316803"/>
    </source>
</evidence>
<name>A0AAN8IH78_9EURO</name>
<dbReference type="EMBL" id="JAKLMC020000066">
    <property type="protein sequence ID" value="KAK5947797.1"/>
    <property type="molecule type" value="Genomic_DNA"/>
</dbReference>
<reference evidence="1 2" key="1">
    <citation type="submission" date="2022-12" db="EMBL/GenBank/DDBJ databases">
        <title>Genomic features and morphological characterization of a novel Knufia sp. strain isolated from spacecraft assembly facility.</title>
        <authorList>
            <person name="Teixeira M."/>
            <person name="Chander A.M."/>
            <person name="Stajich J.E."/>
            <person name="Venkateswaran K."/>
        </authorList>
    </citation>
    <scope>NUCLEOTIDE SEQUENCE [LARGE SCALE GENOMIC DNA]</scope>
    <source>
        <strain evidence="1 2">FJI-L2-BK-P2</strain>
    </source>
</reference>
<evidence type="ECO:0000313" key="1">
    <source>
        <dbReference type="EMBL" id="KAK5947797.1"/>
    </source>
</evidence>
<sequence length="175" mass="19288">MATPIDVARVETTIGYHCRDTGLITQALRAPSKLQNKESGTIVQLDDGNRKLAQLGHKVLELVLMDQWYRAGSDRGILDVPSLWYMDHTLIGTENIQDTIHKLAKGEYLASIAKRRGLDTCIACCERQGDSNPSPKTLKLAVTAVVAAVWLDSDKNLDAVSKVVEQLRIVTFSDV</sequence>
<proteinExistence type="predicted"/>
<comment type="caution">
    <text evidence="1">The sequence shown here is derived from an EMBL/GenBank/DDBJ whole genome shotgun (WGS) entry which is preliminary data.</text>
</comment>